<dbReference type="EMBL" id="JBJJXI010000117">
    <property type="protein sequence ID" value="KAL3390399.1"/>
    <property type="molecule type" value="Genomic_DNA"/>
</dbReference>
<proteinExistence type="predicted"/>
<name>A0ABD2WCJ3_9HYME</name>
<evidence type="ECO:0000313" key="1">
    <source>
        <dbReference type="EMBL" id="KAL3390399.1"/>
    </source>
</evidence>
<dbReference type="Proteomes" id="UP001627154">
    <property type="component" value="Unassembled WGS sequence"/>
</dbReference>
<protein>
    <submittedName>
        <fullName evidence="1">Uncharacterized protein</fullName>
    </submittedName>
</protein>
<accession>A0ABD2WCJ3</accession>
<dbReference type="AlphaFoldDB" id="A0ABD2WCJ3"/>
<keyword evidence="2" id="KW-1185">Reference proteome</keyword>
<organism evidence="1 2">
    <name type="scientific">Trichogramma kaykai</name>
    <dbReference type="NCBI Taxonomy" id="54128"/>
    <lineage>
        <taxon>Eukaryota</taxon>
        <taxon>Metazoa</taxon>
        <taxon>Ecdysozoa</taxon>
        <taxon>Arthropoda</taxon>
        <taxon>Hexapoda</taxon>
        <taxon>Insecta</taxon>
        <taxon>Pterygota</taxon>
        <taxon>Neoptera</taxon>
        <taxon>Endopterygota</taxon>
        <taxon>Hymenoptera</taxon>
        <taxon>Apocrita</taxon>
        <taxon>Proctotrupomorpha</taxon>
        <taxon>Chalcidoidea</taxon>
        <taxon>Trichogrammatidae</taxon>
        <taxon>Trichogramma</taxon>
    </lineage>
</organism>
<sequence length="420" mass="49370">MFNIQKRLKKPDLEKLLEPIVDSGYVMTRPKRHGNNFTFKENEIYYLIVNIPFGRVLLDNYKNFRELNFHEVKLIVIHHFMQKDPVKYEITTECFEWIAEQLTEVFPTTEKNLWYYRYCKTTVDSNGSSEGVTSKTKKVVLDCLTDPDRSKYDSIDVQNKWRDRYKKRMEDFTKRDGKTYITTPAEYFKTFPCLKDNTAIPMLQSDFNNILLSLAQRKNPVISENDIESYRTLFQEQWPLLSPKVLEQVKKSKICEDFVTKYREILDSNDSANIVPKYTLALLALPLLMTVVKPLKKDIIAKSFILHVQNPSELDENKKKFENDLSSHYKDDIIFYVIVTGDIKSIKKSYVVFNGDAILCKDPLNAVDICSWTFLSDYVWGFLQVYVYKIPFNKSPFFGIKAYQVVTRLIHKLKSTKNNL</sequence>
<evidence type="ECO:0000313" key="2">
    <source>
        <dbReference type="Proteomes" id="UP001627154"/>
    </source>
</evidence>
<reference evidence="1 2" key="1">
    <citation type="journal article" date="2024" name="bioRxiv">
        <title>A reference genome for Trichogramma kaykai: A tiny desert-dwelling parasitoid wasp with competing sex-ratio distorters.</title>
        <authorList>
            <person name="Culotta J."/>
            <person name="Lindsey A.R."/>
        </authorList>
    </citation>
    <scope>NUCLEOTIDE SEQUENCE [LARGE SCALE GENOMIC DNA]</scope>
    <source>
        <strain evidence="1 2">KSX58</strain>
    </source>
</reference>
<comment type="caution">
    <text evidence="1">The sequence shown here is derived from an EMBL/GenBank/DDBJ whole genome shotgun (WGS) entry which is preliminary data.</text>
</comment>
<gene>
    <name evidence="1" type="ORF">TKK_014568</name>
</gene>